<evidence type="ECO:0000256" key="1">
    <source>
        <dbReference type="SAM" id="MobiDB-lite"/>
    </source>
</evidence>
<gene>
    <name evidence="2" type="ORF">CBR_g45415</name>
</gene>
<dbReference type="Gramene" id="GBG87355">
    <property type="protein sequence ID" value="GBG87355"/>
    <property type="gene ID" value="CBR_g45415"/>
</dbReference>
<organism evidence="2 3">
    <name type="scientific">Chara braunii</name>
    <name type="common">Braun's stonewort</name>
    <dbReference type="NCBI Taxonomy" id="69332"/>
    <lineage>
        <taxon>Eukaryota</taxon>
        <taxon>Viridiplantae</taxon>
        <taxon>Streptophyta</taxon>
        <taxon>Charophyceae</taxon>
        <taxon>Charales</taxon>
        <taxon>Characeae</taxon>
        <taxon>Chara</taxon>
    </lineage>
</organism>
<reference evidence="2 3" key="1">
    <citation type="journal article" date="2018" name="Cell">
        <title>The Chara Genome: Secondary Complexity and Implications for Plant Terrestrialization.</title>
        <authorList>
            <person name="Nishiyama T."/>
            <person name="Sakayama H."/>
            <person name="Vries J.D."/>
            <person name="Buschmann H."/>
            <person name="Saint-Marcoux D."/>
            <person name="Ullrich K.K."/>
            <person name="Haas F.B."/>
            <person name="Vanderstraeten L."/>
            <person name="Becker D."/>
            <person name="Lang D."/>
            <person name="Vosolsobe S."/>
            <person name="Rombauts S."/>
            <person name="Wilhelmsson P.K.I."/>
            <person name="Janitza P."/>
            <person name="Kern R."/>
            <person name="Heyl A."/>
            <person name="Rumpler F."/>
            <person name="Villalobos L.I.A.C."/>
            <person name="Clay J.M."/>
            <person name="Skokan R."/>
            <person name="Toyoda A."/>
            <person name="Suzuki Y."/>
            <person name="Kagoshima H."/>
            <person name="Schijlen E."/>
            <person name="Tajeshwar N."/>
            <person name="Catarino B."/>
            <person name="Hetherington A.J."/>
            <person name="Saltykova A."/>
            <person name="Bonnot C."/>
            <person name="Breuninger H."/>
            <person name="Symeonidi A."/>
            <person name="Radhakrishnan G.V."/>
            <person name="Van Nieuwerburgh F."/>
            <person name="Deforce D."/>
            <person name="Chang C."/>
            <person name="Karol K.G."/>
            <person name="Hedrich R."/>
            <person name="Ulvskov P."/>
            <person name="Glockner G."/>
            <person name="Delwiche C.F."/>
            <person name="Petrasek J."/>
            <person name="Van de Peer Y."/>
            <person name="Friml J."/>
            <person name="Beilby M."/>
            <person name="Dolan L."/>
            <person name="Kohara Y."/>
            <person name="Sugano S."/>
            <person name="Fujiyama A."/>
            <person name="Delaux P.-M."/>
            <person name="Quint M."/>
            <person name="TheiBen G."/>
            <person name="Hagemann M."/>
            <person name="Harholt J."/>
            <person name="Dunand C."/>
            <person name="Zachgo S."/>
            <person name="Langdale J."/>
            <person name="Maumus F."/>
            <person name="Straeten D.V.D."/>
            <person name="Gould S.B."/>
            <person name="Rensing S.A."/>
        </authorList>
    </citation>
    <scope>NUCLEOTIDE SEQUENCE [LARGE SCALE GENOMIC DNA]</scope>
    <source>
        <strain evidence="2 3">S276</strain>
    </source>
</reference>
<accession>A0A388LYK7</accession>
<dbReference type="EMBL" id="BFEA01000608">
    <property type="protein sequence ID" value="GBG87355.1"/>
    <property type="molecule type" value="Genomic_DNA"/>
</dbReference>
<feature type="region of interest" description="Disordered" evidence="1">
    <location>
        <begin position="1"/>
        <end position="36"/>
    </location>
</feature>
<name>A0A388LYK7_CHABU</name>
<dbReference type="Gene3D" id="2.40.70.10">
    <property type="entry name" value="Acid Proteases"/>
    <property type="match status" value="1"/>
</dbReference>
<comment type="caution">
    <text evidence="2">The sequence shown here is derived from an EMBL/GenBank/DDBJ whole genome shotgun (WGS) entry which is preliminary data.</text>
</comment>
<dbReference type="AlphaFoldDB" id="A0A388LYK7"/>
<dbReference type="Proteomes" id="UP000265515">
    <property type="component" value="Unassembled WGS sequence"/>
</dbReference>
<evidence type="ECO:0000313" key="2">
    <source>
        <dbReference type="EMBL" id="GBG87355.1"/>
    </source>
</evidence>
<protein>
    <submittedName>
        <fullName evidence="2">Uncharacterized protein</fullName>
    </submittedName>
</protein>
<keyword evidence="3" id="KW-1185">Reference proteome</keyword>
<dbReference type="InterPro" id="IPR021109">
    <property type="entry name" value="Peptidase_aspartic_dom_sf"/>
</dbReference>
<evidence type="ECO:0000313" key="3">
    <source>
        <dbReference type="Proteomes" id="UP000265515"/>
    </source>
</evidence>
<sequence>MGVEATLEVGGSQIGPDETDTGMTDMRGRTEMDTGTTNMRGRIEMDTGVADMREEIETEIDEMARADGMTAGDSRGRNVTIRGGGTTEEIDAMSHAGDTTMETAGMTHGGGMSKEGLEETAEMIHGDCADLKRAIDEGLIVLDNRKYVKWADDLGDVSMFPSMKENVEARRVKPSKGKESVRSQSIKITFEGDMTTTPIRVAATKSARGSTSRKTDTDYVMAEKDGQRIDREKVILSPRKRGVKKLLMKSSLDDIDTVEPLRRALRQPMQCSILEYLAASKPARDDEAVIIDENLAERVGLRLDRSYLFEIETADGGKQQITGVCHKVAIEVQGVRVTLPVFAVKNCSSDLLLGRTWFSHVHEVTIERPNGSQTLSIKKLDGARVIIETVEPRDPRNRAALAVGAGPSDRIKSLSTGEVARGARG</sequence>
<dbReference type="CDD" id="cd00303">
    <property type="entry name" value="retropepsin_like"/>
    <property type="match status" value="1"/>
</dbReference>
<proteinExistence type="predicted"/>